<name>A0ACC1IDP6_9FUNG</name>
<evidence type="ECO:0000313" key="1">
    <source>
        <dbReference type="EMBL" id="KAJ1890849.1"/>
    </source>
</evidence>
<keyword evidence="2" id="KW-1185">Reference proteome</keyword>
<proteinExistence type="predicted"/>
<reference evidence="1" key="1">
    <citation type="submission" date="2022-07" db="EMBL/GenBank/DDBJ databases">
        <title>Phylogenomic reconstructions and comparative analyses of Kickxellomycotina fungi.</title>
        <authorList>
            <person name="Reynolds N.K."/>
            <person name="Stajich J.E."/>
            <person name="Barry K."/>
            <person name="Grigoriev I.V."/>
            <person name="Crous P."/>
            <person name="Smith M.E."/>
        </authorList>
    </citation>
    <scope>NUCLEOTIDE SEQUENCE</scope>
    <source>
        <strain evidence="1">Benny 63K</strain>
    </source>
</reference>
<protein>
    <submittedName>
        <fullName evidence="1">Medium-chain fatty acid-CoA ligase faa2</fullName>
        <ecNumber evidence="1">6.2.1.3</ecNumber>
    </submittedName>
</protein>
<dbReference type="Proteomes" id="UP001150581">
    <property type="component" value="Unassembled WGS sequence"/>
</dbReference>
<gene>
    <name evidence="1" type="primary">FAA2_9</name>
    <name evidence="1" type="ORF">LPJ66_007245</name>
</gene>
<comment type="caution">
    <text evidence="1">The sequence shown here is derived from an EMBL/GenBank/DDBJ whole genome shotgun (WGS) entry which is preliminary data.</text>
</comment>
<keyword evidence="1" id="KW-0436">Ligase</keyword>
<sequence>MYKSFKVPSSEVPGYSATHRHPEYKDGTQNNKYANITTVYELFKTAETNHPKAEFLGTREFAPKTGKFGPFEWISTTDAAEITDEFGAGLDNVYAKYAPELDSFTGQQPLGIYSVNRAEWLLTELAGFRSRRYSVGVCDSAGVDCAEFIINHSGLQVIVCSLDKIPRMLDRMANTPKVKVIISMDKLDCSKPNLSTQAFTPATVDKLKSKAAALGLVLFDMSQVIQMGQSKPTQATLPKSSDYCTLCYSSGTTGAQKGVLTTHGGLIHAARSAQLTLKTENTTYLSFVPLVHCLDRYGIYTFMFGFIQIGFYSGDMNNLVDDMQTLRPTIIVAVPRLLNRIYDRIASSTIGAKGAVGFLSRMGFKSKVKRLQAGRSAKHALWDKLIFNKVANIFGGRVKLMISGAATIDPNVLTFFRTSFSCDVLQGYGQTENMGSTTLSPLGDPSTNHVGLPNPGVDVRLRSIPEMGYQVTDAPCPRGEVMVRSDSVFKGYYLEPDKTAETMDGEWLATGDVARINLDGTFTIIDRIKNIVKTAQGMWVAPERLESIYNTNPLVQTTFVHGDEHERNLIAIAVPDPVSFIPWARALVSQPKADLADLCANEKVAVTLAEQLKVHGALAGLSAQEQICAVHLEPTPFENVNIGFYTSTFKLRRRIMIVHYRKEFKATFAKLGTNDAAAVDTELFLSA</sequence>
<dbReference type="EMBL" id="JANBPG010001267">
    <property type="protein sequence ID" value="KAJ1890849.1"/>
    <property type="molecule type" value="Genomic_DNA"/>
</dbReference>
<evidence type="ECO:0000313" key="2">
    <source>
        <dbReference type="Proteomes" id="UP001150581"/>
    </source>
</evidence>
<accession>A0ACC1IDP6</accession>
<dbReference type="EC" id="6.2.1.3" evidence="1"/>
<organism evidence="1 2">
    <name type="scientific">Kickxella alabastrina</name>
    <dbReference type="NCBI Taxonomy" id="61397"/>
    <lineage>
        <taxon>Eukaryota</taxon>
        <taxon>Fungi</taxon>
        <taxon>Fungi incertae sedis</taxon>
        <taxon>Zoopagomycota</taxon>
        <taxon>Kickxellomycotina</taxon>
        <taxon>Kickxellomycetes</taxon>
        <taxon>Kickxellales</taxon>
        <taxon>Kickxellaceae</taxon>
        <taxon>Kickxella</taxon>
    </lineage>
</organism>